<feature type="transmembrane region" description="Helical" evidence="1">
    <location>
        <begin position="111"/>
        <end position="130"/>
    </location>
</feature>
<evidence type="ECO:0000313" key="3">
    <source>
        <dbReference type="Proteomes" id="UP000589896"/>
    </source>
</evidence>
<feature type="transmembrane region" description="Helical" evidence="1">
    <location>
        <begin position="239"/>
        <end position="262"/>
    </location>
</feature>
<evidence type="ECO:0000313" key="2">
    <source>
        <dbReference type="EMBL" id="NYZ64135.1"/>
    </source>
</evidence>
<keyword evidence="1" id="KW-0812">Transmembrane</keyword>
<keyword evidence="1" id="KW-1133">Transmembrane helix</keyword>
<keyword evidence="3" id="KW-1185">Reference proteome</keyword>
<keyword evidence="1" id="KW-0472">Membrane</keyword>
<gene>
    <name evidence="2" type="ORF">H0E82_15455</name>
</gene>
<feature type="transmembrane region" description="Helical" evidence="1">
    <location>
        <begin position="203"/>
        <end position="227"/>
    </location>
</feature>
<dbReference type="Proteomes" id="UP000589896">
    <property type="component" value="Unassembled WGS sequence"/>
</dbReference>
<dbReference type="EMBL" id="JACCJZ010000020">
    <property type="protein sequence ID" value="NYZ64135.1"/>
    <property type="molecule type" value="Genomic_DNA"/>
</dbReference>
<reference evidence="2 3" key="1">
    <citation type="submission" date="2020-07" db="EMBL/GenBank/DDBJ databases">
        <title>isolation of Luteimonas sp. SJ-16.</title>
        <authorList>
            <person name="Huang X.-X."/>
            <person name="Xu L."/>
            <person name="Sun J.-Q."/>
        </authorList>
    </citation>
    <scope>NUCLEOTIDE SEQUENCE [LARGE SCALE GENOMIC DNA]</scope>
    <source>
        <strain evidence="2 3">SJ-16</strain>
    </source>
</reference>
<organism evidence="2 3">
    <name type="scientific">Luteimonas deserti</name>
    <dbReference type="NCBI Taxonomy" id="2752306"/>
    <lineage>
        <taxon>Bacteria</taxon>
        <taxon>Pseudomonadati</taxon>
        <taxon>Pseudomonadota</taxon>
        <taxon>Gammaproteobacteria</taxon>
        <taxon>Lysobacterales</taxon>
        <taxon>Lysobacteraceae</taxon>
        <taxon>Luteimonas</taxon>
    </lineage>
</organism>
<evidence type="ECO:0000256" key="1">
    <source>
        <dbReference type="SAM" id="Phobius"/>
    </source>
</evidence>
<feature type="transmembrane region" description="Helical" evidence="1">
    <location>
        <begin position="315"/>
        <end position="335"/>
    </location>
</feature>
<dbReference type="AlphaFoldDB" id="A0A7Z0QW21"/>
<feature type="transmembrane region" description="Helical" evidence="1">
    <location>
        <begin position="34"/>
        <end position="59"/>
    </location>
</feature>
<name>A0A7Z0QW21_9GAMM</name>
<feature type="transmembrane region" description="Helical" evidence="1">
    <location>
        <begin position="151"/>
        <end position="183"/>
    </location>
</feature>
<protein>
    <submittedName>
        <fullName evidence="2">ABC-2 transporter permease</fullName>
    </submittedName>
</protein>
<accession>A0A7Z0QW21</accession>
<comment type="caution">
    <text evidence="2">The sequence shown here is derived from an EMBL/GenBank/DDBJ whole genome shotgun (WGS) entry which is preliminary data.</text>
</comment>
<sequence length="344" mass="37053">MDPPAPARSAERPHPTHTFRLLLRREYWEHKGGIVWAPLIAGGISLLLSVGLLVVAIFVAHRSVAEGHTIEANGVTINGVDLGALVQQLTSEDMRQLADGLYVTLFMSSTWPFLVMIFVAFFYCLGALYDDRKDRSVLFWKSLPVSDGATVLSKVVTAVIVIPLVATLVAIATMVLFLVALSIGAAAHGANPLPLLWGNGSVFLLAGQFLAAIPVYACWALPTVGWLMLCSAWARGKPFLWAVLIPLALGVASSMTGLLQLAGLDRHWLWGNVVARMLLGTVPLTGADLSYIQRATSEGGQVTNLLSVSGVYSNFATPAMWTGIVAGVLMLLLAVRLRRWREEG</sequence>
<proteinExistence type="predicted"/>